<evidence type="ECO:0000259" key="3">
    <source>
        <dbReference type="Pfam" id="PF05617"/>
    </source>
</evidence>
<dbReference type="OrthoDB" id="946177at2759"/>
<name>A0A5N5HTA6_9ROSA</name>
<evidence type="ECO:0000313" key="5">
    <source>
        <dbReference type="Proteomes" id="UP000327157"/>
    </source>
</evidence>
<comment type="caution">
    <text evidence="4">The sequence shown here is derived from an EMBL/GenBank/DDBJ whole genome shotgun (WGS) entry which is preliminary data.</text>
</comment>
<evidence type="ECO:0000256" key="1">
    <source>
        <dbReference type="ARBA" id="ARBA00022729"/>
    </source>
</evidence>
<feature type="signal peptide" evidence="2">
    <location>
        <begin position="1"/>
        <end position="28"/>
    </location>
</feature>
<evidence type="ECO:0000313" key="4">
    <source>
        <dbReference type="EMBL" id="KAB2626594.1"/>
    </source>
</evidence>
<dbReference type="Pfam" id="PF05617">
    <property type="entry name" value="Prolamin_like"/>
    <property type="match status" value="1"/>
</dbReference>
<keyword evidence="1 2" id="KW-0732">Signal</keyword>
<reference evidence="5" key="2">
    <citation type="submission" date="2019-10" db="EMBL/GenBank/DDBJ databases">
        <title>A de novo genome assembly of a pear dwarfing rootstock.</title>
        <authorList>
            <person name="Wang F."/>
            <person name="Wang J."/>
            <person name="Li S."/>
            <person name="Zhang Y."/>
            <person name="Fang M."/>
            <person name="Ma L."/>
            <person name="Zhao Y."/>
            <person name="Jiang S."/>
        </authorList>
    </citation>
    <scope>NUCLEOTIDE SEQUENCE [LARGE SCALE GENOMIC DNA]</scope>
</reference>
<dbReference type="PANTHER" id="PTHR31951:SF22">
    <property type="entry name" value="ECA1 GAMETOGENESIS RELATED FAMILY"/>
    <property type="match status" value="1"/>
</dbReference>
<feature type="chain" id="PRO_5024415874" description="Prolamin-like domain-containing protein" evidence="2">
    <location>
        <begin position="29"/>
        <end position="273"/>
    </location>
</feature>
<dbReference type="PANTHER" id="PTHR31951">
    <property type="entry name" value="BIFUNCTIONAL INHIBITOR/LIPID-TRANSFER PROTEIN/SEED STORAGE 2S ALBUMIN SUPERFAMILY PROTEIN-RELATED"/>
    <property type="match status" value="1"/>
</dbReference>
<sequence>MARLNSYQTCAAILIFVAAAMLVLPGRANISPTSAVQKYTEDCEKRITVECGREIYYAITEDWHLTEGCCSQLVSIGEPCHKALVHKSFAGPLVIRNYLMMNQGFCLRITMLTRRLWAILRKILCFVFLQPVSVDEEVGFEEAGGGGEEDLETGLEGENQEGLCVSEPFDKFSIPNISTACWGNSDSFLSSLPLDVDCYKPTLVDNNVQVLDAALEIDLNYWVQSDDLFRLLINDDLLLMSLWGQDVVVREGKVDASICENPNEGVEKFMDAR</sequence>
<protein>
    <recommendedName>
        <fullName evidence="3">Prolamin-like domain-containing protein</fullName>
    </recommendedName>
</protein>
<proteinExistence type="predicted"/>
<evidence type="ECO:0000256" key="2">
    <source>
        <dbReference type="SAM" id="SignalP"/>
    </source>
</evidence>
<reference evidence="4 5" key="1">
    <citation type="submission" date="2019-09" db="EMBL/GenBank/DDBJ databases">
        <authorList>
            <person name="Ou C."/>
        </authorList>
    </citation>
    <scope>NUCLEOTIDE SEQUENCE [LARGE SCALE GENOMIC DNA]</scope>
    <source>
        <strain evidence="4">S2</strain>
        <tissue evidence="4">Leaf</tissue>
    </source>
</reference>
<organism evidence="4 5">
    <name type="scientific">Pyrus ussuriensis x Pyrus communis</name>
    <dbReference type="NCBI Taxonomy" id="2448454"/>
    <lineage>
        <taxon>Eukaryota</taxon>
        <taxon>Viridiplantae</taxon>
        <taxon>Streptophyta</taxon>
        <taxon>Embryophyta</taxon>
        <taxon>Tracheophyta</taxon>
        <taxon>Spermatophyta</taxon>
        <taxon>Magnoliopsida</taxon>
        <taxon>eudicotyledons</taxon>
        <taxon>Gunneridae</taxon>
        <taxon>Pentapetalae</taxon>
        <taxon>rosids</taxon>
        <taxon>fabids</taxon>
        <taxon>Rosales</taxon>
        <taxon>Rosaceae</taxon>
        <taxon>Amygdaloideae</taxon>
        <taxon>Maleae</taxon>
        <taxon>Pyrus</taxon>
    </lineage>
</organism>
<dbReference type="Proteomes" id="UP000327157">
    <property type="component" value="Chromosome 2"/>
</dbReference>
<accession>A0A5N5HTA6</accession>
<dbReference type="InterPro" id="IPR008502">
    <property type="entry name" value="Prolamin-like"/>
</dbReference>
<dbReference type="EMBL" id="SMOL01000157">
    <property type="protein sequence ID" value="KAB2626594.1"/>
    <property type="molecule type" value="Genomic_DNA"/>
</dbReference>
<keyword evidence="5" id="KW-1185">Reference proteome</keyword>
<reference evidence="4 5" key="3">
    <citation type="submission" date="2019-11" db="EMBL/GenBank/DDBJ databases">
        <title>A de novo genome assembly of a pear dwarfing rootstock.</title>
        <authorList>
            <person name="Wang F."/>
            <person name="Wang J."/>
            <person name="Li S."/>
            <person name="Zhang Y."/>
            <person name="Fang M."/>
            <person name="Ma L."/>
            <person name="Zhao Y."/>
            <person name="Jiang S."/>
        </authorList>
    </citation>
    <scope>NUCLEOTIDE SEQUENCE [LARGE SCALE GENOMIC DNA]</scope>
    <source>
        <strain evidence="4">S2</strain>
        <tissue evidence="4">Leaf</tissue>
    </source>
</reference>
<gene>
    <name evidence="4" type="ORF">D8674_020212</name>
</gene>
<dbReference type="AlphaFoldDB" id="A0A5N5HTA6"/>
<feature type="domain" description="Prolamin-like" evidence="3">
    <location>
        <begin position="42"/>
        <end position="90"/>
    </location>
</feature>